<sequence>MGFPNVSWARRQGTHLHPISTGSLGSLALRLWWNPSNATVNQQKGKMRQI</sequence>
<dbReference type="AlphaFoldDB" id="A6KIY7"/>
<reference evidence="2" key="1">
    <citation type="submission" date="2005-09" db="EMBL/GenBank/DDBJ databases">
        <authorList>
            <person name="Mural R.J."/>
            <person name="Li P.W."/>
            <person name="Adams M.D."/>
            <person name="Amanatides P.G."/>
            <person name="Baden-Tillson H."/>
            <person name="Barnstead M."/>
            <person name="Chin S.H."/>
            <person name="Dew I."/>
            <person name="Evans C.A."/>
            <person name="Ferriera S."/>
            <person name="Flanigan M."/>
            <person name="Fosler C."/>
            <person name="Glodek A."/>
            <person name="Gu Z."/>
            <person name="Holt R.A."/>
            <person name="Jennings D."/>
            <person name="Kraft C.L."/>
            <person name="Lu F."/>
            <person name="Nguyen T."/>
            <person name="Nusskern D.R."/>
            <person name="Pfannkoch C.M."/>
            <person name="Sitter C."/>
            <person name="Sutton G.G."/>
            <person name="Venter J.C."/>
            <person name="Wang Z."/>
            <person name="Woodage T."/>
            <person name="Zheng X.H."/>
            <person name="Zhong F."/>
        </authorList>
    </citation>
    <scope>NUCLEOTIDE SEQUENCE [LARGE SCALE GENOMIC DNA]</scope>
    <source>
        <strain>BN</strain>
        <strain evidence="2">Sprague-Dawley</strain>
    </source>
</reference>
<evidence type="ECO:0000313" key="2">
    <source>
        <dbReference type="Proteomes" id="UP000234681"/>
    </source>
</evidence>
<accession>A6KIY7</accession>
<organism evidence="1 2">
    <name type="scientific">Rattus norvegicus</name>
    <name type="common">Rat</name>
    <dbReference type="NCBI Taxonomy" id="10116"/>
    <lineage>
        <taxon>Eukaryota</taxon>
        <taxon>Metazoa</taxon>
        <taxon>Chordata</taxon>
        <taxon>Craniata</taxon>
        <taxon>Vertebrata</taxon>
        <taxon>Euteleostomi</taxon>
        <taxon>Mammalia</taxon>
        <taxon>Eutheria</taxon>
        <taxon>Euarchontoglires</taxon>
        <taxon>Glires</taxon>
        <taxon>Rodentia</taxon>
        <taxon>Myomorpha</taxon>
        <taxon>Muroidea</taxon>
        <taxon>Muridae</taxon>
        <taxon>Murinae</taxon>
        <taxon>Rattus</taxon>
    </lineage>
</organism>
<name>A6KIY7_RAT</name>
<dbReference type="EMBL" id="CH474054">
    <property type="protein sequence ID" value="EDL96709.1"/>
    <property type="molecule type" value="Genomic_DNA"/>
</dbReference>
<protein>
    <submittedName>
        <fullName evidence="1">RCG50863</fullName>
    </submittedName>
</protein>
<dbReference type="Proteomes" id="UP000234681">
    <property type="component" value="Chromosome 19"/>
</dbReference>
<gene>
    <name evidence="1" type="ORF">rCG_50863</name>
</gene>
<proteinExistence type="predicted"/>
<evidence type="ECO:0000313" key="1">
    <source>
        <dbReference type="EMBL" id="EDL96709.1"/>
    </source>
</evidence>